<comment type="subcellular location">
    <subcellularLocation>
        <location evidence="1">Cytoplasm</location>
        <location evidence="1">Cytosol</location>
    </subcellularLocation>
</comment>
<evidence type="ECO:0000256" key="11">
    <source>
        <dbReference type="ARBA" id="ARBA00022840"/>
    </source>
</evidence>
<evidence type="ECO:0000256" key="4">
    <source>
        <dbReference type="ARBA" id="ARBA00022553"/>
    </source>
</evidence>
<organism evidence="27 28">
    <name type="scientific">Microcaecilia unicolor</name>
    <dbReference type="NCBI Taxonomy" id="1415580"/>
    <lineage>
        <taxon>Eukaryota</taxon>
        <taxon>Metazoa</taxon>
        <taxon>Chordata</taxon>
        <taxon>Craniata</taxon>
        <taxon>Vertebrata</taxon>
        <taxon>Euteleostomi</taxon>
        <taxon>Amphibia</taxon>
        <taxon>Gymnophiona</taxon>
        <taxon>Siphonopidae</taxon>
        <taxon>Microcaecilia</taxon>
    </lineage>
</organism>
<dbReference type="FunFam" id="3.30.420.40:FF:000053">
    <property type="entry name" value="Bifunctional UDP-N-acetylglucosamine 2-epimerase/N-acetylmannosamine kinase"/>
    <property type="match status" value="1"/>
</dbReference>
<gene>
    <name evidence="28" type="primary">GNE</name>
</gene>
<reference evidence="28" key="1">
    <citation type="submission" date="2025-08" db="UniProtKB">
        <authorList>
            <consortium name="RefSeq"/>
        </authorList>
    </citation>
    <scope>IDENTIFICATION</scope>
</reference>
<feature type="binding site" evidence="25">
    <location>
        <position position="607"/>
    </location>
    <ligand>
        <name>Zn(2+)</name>
        <dbReference type="ChEBI" id="CHEBI:29105"/>
        <note>structural</note>
    </ligand>
</feature>
<keyword evidence="3" id="KW-0021">Allosteric enzyme</keyword>
<accession>A0A6P7XHR8</accession>
<dbReference type="EC" id="3.2.1.183" evidence="20"/>
<evidence type="ECO:0000256" key="8">
    <source>
        <dbReference type="ARBA" id="ARBA00022777"/>
    </source>
</evidence>
<evidence type="ECO:0000256" key="20">
    <source>
        <dbReference type="ARBA" id="ARBA00066960"/>
    </source>
</evidence>
<feature type="binding site" evidence="25">
    <location>
        <position position="605"/>
    </location>
    <ligand>
        <name>Zn(2+)</name>
        <dbReference type="ChEBI" id="CHEBI:29105"/>
        <note>structural</note>
    </ligand>
</feature>
<keyword evidence="12" id="KW-0511">Multifunctional enzyme</keyword>
<evidence type="ECO:0000313" key="28">
    <source>
        <dbReference type="RefSeq" id="XP_030050215.1"/>
    </source>
</evidence>
<feature type="binding site" evidence="24">
    <location>
        <position position="595"/>
    </location>
    <ligand>
        <name>an N-acyl-D-mannosamine</name>
        <dbReference type="ChEBI" id="CHEBI:16062"/>
    </ligand>
</feature>
<dbReference type="AlphaFoldDB" id="A0A6P7XHR8"/>
<keyword evidence="11" id="KW-0067">ATP-binding</keyword>
<dbReference type="GO" id="GO:0005524">
    <property type="term" value="F:ATP binding"/>
    <property type="evidence" value="ECO:0007669"/>
    <property type="project" value="UniProtKB-KW"/>
</dbReference>
<evidence type="ECO:0000256" key="13">
    <source>
        <dbReference type="ARBA" id="ARBA00050864"/>
    </source>
</evidence>
<evidence type="ECO:0000256" key="17">
    <source>
        <dbReference type="ARBA" id="ARBA00061321"/>
    </source>
</evidence>
<dbReference type="Pfam" id="PF00480">
    <property type="entry name" value="ROK"/>
    <property type="match status" value="1"/>
</dbReference>
<proteinExistence type="inferred from homology"/>
<evidence type="ECO:0000256" key="21">
    <source>
        <dbReference type="ARBA" id="ARBA00071183"/>
    </source>
</evidence>
<dbReference type="CDD" id="cd03786">
    <property type="entry name" value="GTB_UDP-GlcNAc_2-Epimerase"/>
    <property type="match status" value="1"/>
</dbReference>
<evidence type="ECO:0000256" key="3">
    <source>
        <dbReference type="ARBA" id="ARBA00022533"/>
    </source>
</evidence>
<feature type="binding site" evidence="24">
    <location>
        <position position="543"/>
    </location>
    <ligand>
        <name>an N-acyl-D-mannosamine</name>
        <dbReference type="ChEBI" id="CHEBI:16062"/>
    </ligand>
</feature>
<dbReference type="FunFam" id="3.30.420.40:FF:000060">
    <property type="entry name" value="Bifunctional UDP-N-acetylglucosamine 2-epimerase/N-acetylmannosamine kinase"/>
    <property type="match status" value="1"/>
</dbReference>
<evidence type="ECO:0000256" key="25">
    <source>
        <dbReference type="PIRSR" id="PIRSR620004-3"/>
    </source>
</evidence>
<dbReference type="KEGG" id="muo:115463650"/>
<dbReference type="Proteomes" id="UP000515156">
    <property type="component" value="Chromosome 2"/>
</dbReference>
<dbReference type="GO" id="GO:0005829">
    <property type="term" value="C:cytosol"/>
    <property type="evidence" value="ECO:0007669"/>
    <property type="project" value="UniProtKB-SubCell"/>
</dbReference>
<evidence type="ECO:0000256" key="5">
    <source>
        <dbReference type="ARBA" id="ARBA00022679"/>
    </source>
</evidence>
<evidence type="ECO:0000256" key="15">
    <source>
        <dbReference type="ARBA" id="ARBA00060599"/>
    </source>
</evidence>
<evidence type="ECO:0000256" key="7">
    <source>
        <dbReference type="ARBA" id="ARBA00022741"/>
    </source>
</evidence>
<keyword evidence="27" id="KW-1185">Reference proteome</keyword>
<dbReference type="InterPro" id="IPR003331">
    <property type="entry name" value="UDP_GlcNAc_Epimerase_2_dom"/>
</dbReference>
<dbReference type="EC" id="2.7.1.60" evidence="19"/>
<comment type="pathway">
    <text evidence="15">Amino-sugar metabolism; N-acetylneuraminate biosynthesis.</text>
</comment>
<evidence type="ECO:0000256" key="24">
    <source>
        <dbReference type="PIRSR" id="PIRSR620004-2"/>
    </source>
</evidence>
<evidence type="ECO:0000256" key="1">
    <source>
        <dbReference type="ARBA" id="ARBA00004514"/>
    </source>
</evidence>
<dbReference type="GO" id="GO:0009384">
    <property type="term" value="F:N-acylmannosamine kinase activity"/>
    <property type="evidence" value="ECO:0007669"/>
    <property type="project" value="UniProtKB-EC"/>
</dbReference>
<dbReference type="FunCoup" id="A0A6P7XHR8">
    <property type="interactions" value="694"/>
</dbReference>
<dbReference type="InterPro" id="IPR043129">
    <property type="entry name" value="ATPase_NBD"/>
</dbReference>
<feature type="binding site" evidence="25">
    <location>
        <position position="595"/>
    </location>
    <ligand>
        <name>Zn(2+)</name>
        <dbReference type="ChEBI" id="CHEBI:29105"/>
        <note>structural</note>
    </ligand>
</feature>
<comment type="catalytic activity">
    <reaction evidence="13">
        <text>an N-acyl-D-mannosamine + ATP = an N-acyl-D-mannosamine 6-phosphate + ADP + H(+)</text>
        <dbReference type="Rhea" id="RHEA:23832"/>
        <dbReference type="ChEBI" id="CHEBI:15378"/>
        <dbReference type="ChEBI" id="CHEBI:16062"/>
        <dbReference type="ChEBI" id="CHEBI:30616"/>
        <dbReference type="ChEBI" id="CHEBI:57666"/>
        <dbReference type="ChEBI" id="CHEBI:456216"/>
        <dbReference type="EC" id="2.7.1.60"/>
    </reaction>
    <physiologicalReaction direction="left-to-right" evidence="13">
        <dbReference type="Rhea" id="RHEA:23833"/>
    </physiologicalReaction>
</comment>
<keyword evidence="8 28" id="KW-0418">Kinase</keyword>
<keyword evidence="5" id="KW-0808">Transferase</keyword>
<evidence type="ECO:0000259" key="26">
    <source>
        <dbReference type="Pfam" id="PF02350"/>
    </source>
</evidence>
<dbReference type="GO" id="GO:0004553">
    <property type="term" value="F:hydrolase activity, hydrolyzing O-glycosyl compounds"/>
    <property type="evidence" value="ECO:0007669"/>
    <property type="project" value="InterPro"/>
</dbReference>
<dbReference type="FunFam" id="3.40.50.2000:FF:000015">
    <property type="entry name" value="Bifunctional UDP-N-acetylglucosamine 2-epimerase/N-acetylmannosamine kinase"/>
    <property type="match status" value="1"/>
</dbReference>
<evidence type="ECO:0000256" key="6">
    <source>
        <dbReference type="ARBA" id="ARBA00022723"/>
    </source>
</evidence>
<evidence type="ECO:0000256" key="18">
    <source>
        <dbReference type="ARBA" id="ARBA00064721"/>
    </source>
</evidence>
<dbReference type="InterPro" id="IPR020004">
    <property type="entry name" value="UDP-GlcNAc_Epase"/>
</dbReference>
<sequence length="748" mass="82019">MQSRGERGVLGPHEIYFQNLSKRRETMEKKVNQRKLRVCVATCNRADYSKLAPIMSGIKAEPESFELDVVVLGSHLIDDYGNTYRMIEQDDFDIQARLHTIVRGEDEAAMVESVGLALVKLPDVLNRLKPDILVVHGDRFDALALATSAALMNIRILHIEGGEVSGTIDDSIRHAISKLAHYHICCTRSAEQHLIAMCEDHDHILLAGCPSYDKLLDVRNKDYMSVIRAWLGDDVKPENYIVALQHPVTTDIKHSIKMFELTLDALISFNKKTLILFPNIDAGSKEMVRVMRKKGVEHHPNFRAVKHVPFEQFIQLVAHAGCMIGNSSCGVREAGAFGTPVINLGTRQTGRETGENVLHVRDADTQNKIIHALQLQFGKRYPCSKIYGDGNSVPRIVKFLKSIDLAEPLQKKFQFPPVKDSISQDIDHILETQSALAVDLGGTNLRIAIVSMKGDIVKKYVQPNPKTYEERIELILKMCIEAASEAVNLNCRILGVGISTGGRVNPHEGIVLHATKLIQEWSCVNLRAPLSDALHLPVWVDNDGNCAALAERKYGKGKGVEDFVTVITGTGIGGGIIHHHELIHGSSFCAAELGHIVVSLDGPECMCGSRGCLEAYASGMALQREAKKLHDENQLLVDGMSLKNEDGISAIHLIQSAKLGNSKANTILKTAGTALGIGIVNILHTINPSLVILSGVLASQYVSIVKDVIQQQALSSVQTVEVVTSDLSEPALLGAASMVLDYTTRRTY</sequence>
<evidence type="ECO:0000256" key="10">
    <source>
        <dbReference type="ARBA" id="ARBA00022833"/>
    </source>
</evidence>
<dbReference type="CDD" id="cd24060">
    <property type="entry name" value="ASKHA_NBD_ROK_GNE"/>
    <property type="match status" value="1"/>
</dbReference>
<comment type="catalytic activity">
    <reaction evidence="14">
        <text>UDP-N-acetyl-alpha-D-glucosamine + H2O = aldehydo-N-acetyl-D-mannosamine + UDP + H(+)</text>
        <dbReference type="Rhea" id="RHEA:30683"/>
        <dbReference type="ChEBI" id="CHEBI:15377"/>
        <dbReference type="ChEBI" id="CHEBI:15378"/>
        <dbReference type="ChEBI" id="CHEBI:17122"/>
        <dbReference type="ChEBI" id="CHEBI:57705"/>
        <dbReference type="ChEBI" id="CHEBI:58223"/>
        <dbReference type="EC" id="3.2.1.183"/>
    </reaction>
    <physiologicalReaction direction="left-to-right" evidence="14">
        <dbReference type="Rhea" id="RHEA:30684"/>
    </physiologicalReaction>
</comment>
<comment type="similarity">
    <text evidence="17">In the C-terminal section; belongs to the ROK (NagC/XylR) family.</text>
</comment>
<evidence type="ECO:0000256" key="2">
    <source>
        <dbReference type="ARBA" id="ARBA00022490"/>
    </source>
</evidence>
<dbReference type="GO" id="GO:0006047">
    <property type="term" value="P:UDP-N-acetylglucosamine metabolic process"/>
    <property type="evidence" value="ECO:0007669"/>
    <property type="project" value="InterPro"/>
</dbReference>
<evidence type="ECO:0000256" key="12">
    <source>
        <dbReference type="ARBA" id="ARBA00023268"/>
    </source>
</evidence>
<dbReference type="GO" id="GO:0008761">
    <property type="term" value="F:UDP-N-acetylglucosamine 2-epimerase activity"/>
    <property type="evidence" value="ECO:0007669"/>
    <property type="project" value="UniProtKB-ARBA"/>
</dbReference>
<dbReference type="OrthoDB" id="2968753at2759"/>
<evidence type="ECO:0000256" key="16">
    <source>
        <dbReference type="ARBA" id="ARBA00061189"/>
    </source>
</evidence>
<keyword evidence="7" id="KW-0547">Nucleotide-binding</keyword>
<dbReference type="PRINTS" id="PR00475">
    <property type="entry name" value="HEXOKINASE"/>
</dbReference>
<dbReference type="NCBIfam" id="TIGR03568">
    <property type="entry name" value="NeuC_NnaA"/>
    <property type="match status" value="1"/>
</dbReference>
<comment type="subunit">
    <text evidence="18">Homodimer. Homotetramer. Homohexamer. The hexameric form exhibits both enzyme activities, whereas the dimeric form only catalyzes the phosphorylation of N-acyl-D-mannosamine.</text>
</comment>
<evidence type="ECO:0000256" key="19">
    <source>
        <dbReference type="ARBA" id="ARBA00066377"/>
    </source>
</evidence>
<dbReference type="PANTHER" id="PTHR18964">
    <property type="entry name" value="ROK (REPRESSOR, ORF, KINASE) FAMILY"/>
    <property type="match status" value="1"/>
</dbReference>
<feature type="domain" description="UDP-N-acetylglucosamine 2-epimerase" evidence="26">
    <location>
        <begin position="63"/>
        <end position="401"/>
    </location>
</feature>
<dbReference type="FunFam" id="3.40.50.2000:FF:000013">
    <property type="entry name" value="Bifunctional UDP-N-acetylglucosamine 2-epimerase/N-acetylmannosamine kinase"/>
    <property type="match status" value="1"/>
</dbReference>
<dbReference type="InterPro" id="IPR000600">
    <property type="entry name" value="ROK"/>
</dbReference>
<keyword evidence="6" id="KW-0479">Metal-binding</keyword>
<evidence type="ECO:0000256" key="22">
    <source>
        <dbReference type="ARBA" id="ARBA00081985"/>
    </source>
</evidence>
<feature type="binding site" evidence="24">
    <location>
        <position position="515"/>
    </location>
    <ligand>
        <name>an N-acyl-D-mannosamine</name>
        <dbReference type="ChEBI" id="CHEBI:16062"/>
    </ligand>
</feature>
<evidence type="ECO:0000256" key="9">
    <source>
        <dbReference type="ARBA" id="ARBA00022801"/>
    </source>
</evidence>
<dbReference type="CTD" id="10020"/>
<feature type="binding site" evidence="24">
    <location>
        <position position="614"/>
    </location>
    <ligand>
        <name>an N-acyl-D-mannosamine</name>
        <dbReference type="ChEBI" id="CHEBI:16062"/>
    </ligand>
</feature>
<dbReference type="Gene3D" id="3.40.50.2000">
    <property type="entry name" value="Glycogen Phosphorylase B"/>
    <property type="match status" value="2"/>
</dbReference>
<feature type="binding site" evidence="24">
    <location>
        <position position="592"/>
    </location>
    <ligand>
        <name>an N-acyl-D-mannosamine</name>
        <dbReference type="ChEBI" id="CHEBI:16062"/>
    </ligand>
</feature>
<comment type="similarity">
    <text evidence="16">In the N-terminal section; belongs to the UDP-N-acetylglucosamine 2-epimerase family.</text>
</comment>
<name>A0A6P7XHR8_9AMPH</name>
<evidence type="ECO:0000256" key="23">
    <source>
        <dbReference type="PIRSR" id="PIRSR620004-1"/>
    </source>
</evidence>
<dbReference type="GO" id="GO:0046872">
    <property type="term" value="F:metal ion binding"/>
    <property type="evidence" value="ECO:0007669"/>
    <property type="project" value="UniProtKB-KW"/>
</dbReference>
<keyword evidence="9" id="KW-0378">Hydrolase</keyword>
<keyword evidence="10" id="KW-0862">Zinc</keyword>
<feature type="binding site" evidence="25">
    <location>
        <position position="612"/>
    </location>
    <ligand>
        <name>Zn(2+)</name>
        <dbReference type="ChEBI" id="CHEBI:29105"/>
        <note>structural</note>
    </ligand>
</feature>
<evidence type="ECO:0000256" key="14">
    <source>
        <dbReference type="ARBA" id="ARBA00050904"/>
    </source>
</evidence>
<feature type="active site" evidence="23">
    <location>
        <position position="543"/>
    </location>
</feature>
<keyword evidence="2" id="KW-0963">Cytoplasm</keyword>
<keyword evidence="4" id="KW-0597">Phosphoprotein</keyword>
<dbReference type="RefSeq" id="XP_030050215.1">
    <property type="nucleotide sequence ID" value="XM_030194355.1"/>
</dbReference>
<dbReference type="Gene3D" id="3.30.420.40">
    <property type="match status" value="2"/>
</dbReference>
<protein>
    <recommendedName>
        <fullName evidence="21">Bifunctional UDP-N-acetylglucosamine 2-epimerase/N-acetylmannosamine kinase</fullName>
        <ecNumber evidence="19">2.7.1.60</ecNumber>
        <ecNumber evidence="20">3.2.1.183</ecNumber>
    </recommendedName>
    <alternativeName>
        <fullName evidence="22">UDP-GlcNAc-2-epimerase/ManAc kinase</fullName>
    </alternativeName>
</protein>
<dbReference type="PANTHER" id="PTHR18964:SF149">
    <property type="entry name" value="BIFUNCTIONAL UDP-N-ACETYLGLUCOSAMINE 2-EPIMERASE_N-ACETYLMANNOSAMINE KINASE"/>
    <property type="match status" value="1"/>
</dbReference>
<dbReference type="SUPFAM" id="SSF53756">
    <property type="entry name" value="UDP-Glycosyltransferase/glycogen phosphorylase"/>
    <property type="match status" value="1"/>
</dbReference>
<evidence type="ECO:0000313" key="27">
    <source>
        <dbReference type="Proteomes" id="UP000515156"/>
    </source>
</evidence>
<dbReference type="SUPFAM" id="SSF53067">
    <property type="entry name" value="Actin-like ATPase domain"/>
    <property type="match status" value="1"/>
</dbReference>
<feature type="binding site" evidence="24">
    <location>
        <position position="503"/>
    </location>
    <ligand>
        <name>an N-acyl-D-mannosamine</name>
        <dbReference type="ChEBI" id="CHEBI:16062"/>
    </ligand>
</feature>
<dbReference type="InParanoid" id="A0A6P7XHR8"/>
<dbReference type="Pfam" id="PF02350">
    <property type="entry name" value="Epimerase_2"/>
    <property type="match status" value="1"/>
</dbReference>
<dbReference type="GeneID" id="115463650"/>